<evidence type="ECO:0000313" key="5">
    <source>
        <dbReference type="EMBL" id="PVZ97596.1"/>
    </source>
</evidence>
<evidence type="ECO:0000256" key="3">
    <source>
        <dbReference type="SAM" id="MobiDB-lite"/>
    </source>
</evidence>
<dbReference type="InterPro" id="IPR009071">
    <property type="entry name" value="HMG_box_dom"/>
</dbReference>
<dbReference type="EMBL" id="MBFU01000780">
    <property type="protein sequence ID" value="PVZ97596.1"/>
    <property type="molecule type" value="Genomic_DNA"/>
</dbReference>
<dbReference type="Pfam" id="PF00505">
    <property type="entry name" value="HMG_box"/>
    <property type="match status" value="1"/>
</dbReference>
<accession>A0A2U1J2V9</accession>
<dbReference type="PANTHER" id="PTHR48112">
    <property type="entry name" value="HIGH MOBILITY GROUP PROTEIN DSP1"/>
    <property type="match status" value="1"/>
</dbReference>
<comment type="caution">
    <text evidence="6">The sequence shown here is derived from an EMBL/GenBank/DDBJ whole genome shotgun (WGS) entry which is preliminary data.</text>
</comment>
<feature type="domain" description="HMG box" evidence="4">
    <location>
        <begin position="173"/>
        <end position="239"/>
    </location>
</feature>
<dbReference type="InterPro" id="IPR050342">
    <property type="entry name" value="HMGB"/>
</dbReference>
<dbReference type="GO" id="GO:0003677">
    <property type="term" value="F:DNA binding"/>
    <property type="evidence" value="ECO:0007669"/>
    <property type="project" value="UniProtKB-UniRule"/>
</dbReference>
<dbReference type="InterPro" id="IPR036910">
    <property type="entry name" value="HMG_box_dom_sf"/>
</dbReference>
<feature type="compositionally biased region" description="Low complexity" evidence="3">
    <location>
        <begin position="273"/>
        <end position="286"/>
    </location>
</feature>
<feature type="DNA-binding region" description="HMG box" evidence="2">
    <location>
        <begin position="173"/>
        <end position="239"/>
    </location>
</feature>
<proteinExistence type="predicted"/>
<reference evidence="6 7" key="1">
    <citation type="journal article" date="2018" name="MBio">
        <title>Comparative Genomics Reveals the Core Gene Toolbox for the Fungus-Insect Symbiosis.</title>
        <authorList>
            <person name="Wang Y."/>
            <person name="Stata M."/>
            <person name="Wang W."/>
            <person name="Stajich J.E."/>
            <person name="White M.M."/>
            <person name="Moncalvo J.M."/>
        </authorList>
    </citation>
    <scope>NUCLEOTIDE SEQUENCE [LARGE SCALE GENOMIC DNA]</scope>
    <source>
        <strain evidence="6 7">AUS-126-30</strain>
    </source>
</reference>
<dbReference type="Proteomes" id="UP000245591">
    <property type="component" value="Unassembled WGS sequence"/>
</dbReference>
<keyword evidence="1 2" id="KW-0238">DNA-binding</keyword>
<evidence type="ECO:0000256" key="1">
    <source>
        <dbReference type="ARBA" id="ARBA00023125"/>
    </source>
</evidence>
<dbReference type="Gene3D" id="1.10.30.10">
    <property type="entry name" value="High mobility group box domain"/>
    <property type="match status" value="1"/>
</dbReference>
<evidence type="ECO:0000313" key="7">
    <source>
        <dbReference type="Proteomes" id="UP000245591"/>
    </source>
</evidence>
<sequence length="309" mass="36321">MDNHSTDRMLMQNIPVNPYSVSINNEEFDKFNAMFDIQKPNQSRDVRRTNQNMPRGPPQMGNRYHAEYFNVQPNNHTRNQYSYTLQPTNSMAPTFYGQHGSIAPMSSNIIQDTSMYYPTQPVPPSQMFNVDRQQQQHILSPHSYSVPSHMTSITNSPYKRKYKKHPKKDPNAPEKWKSAYQLFRDDINKTIDIKKYSFVDLSKIHSEQWSGLNPQRKKHYEDLAKTAKIDYEKQMNIYRKSKQFKDYEDYLAQFYAQEDTVGRVGRPKGKKTSNSSSSMSANSSSNQMVFQNERKHFHHNIPNFPEMNH</sequence>
<organism evidence="6 7">
    <name type="scientific">Smittium angustum</name>
    <dbReference type="NCBI Taxonomy" id="133377"/>
    <lineage>
        <taxon>Eukaryota</taxon>
        <taxon>Fungi</taxon>
        <taxon>Fungi incertae sedis</taxon>
        <taxon>Zoopagomycota</taxon>
        <taxon>Kickxellomycotina</taxon>
        <taxon>Harpellomycetes</taxon>
        <taxon>Harpellales</taxon>
        <taxon>Legeriomycetaceae</taxon>
        <taxon>Smittium</taxon>
    </lineage>
</organism>
<dbReference type="SMART" id="SM00398">
    <property type="entry name" value="HMG"/>
    <property type="match status" value="1"/>
</dbReference>
<dbReference type="PANTHER" id="PTHR48112:SF22">
    <property type="entry name" value="MITOCHONDRIAL TRANSCRIPTION FACTOR A, ISOFORM B"/>
    <property type="match status" value="1"/>
</dbReference>
<dbReference type="AlphaFoldDB" id="A0A2U1J2V9"/>
<dbReference type="GO" id="GO:0005634">
    <property type="term" value="C:nucleus"/>
    <property type="evidence" value="ECO:0007669"/>
    <property type="project" value="UniProtKB-UniRule"/>
</dbReference>
<feature type="region of interest" description="Disordered" evidence="3">
    <location>
        <begin position="41"/>
        <end position="62"/>
    </location>
</feature>
<evidence type="ECO:0000259" key="4">
    <source>
        <dbReference type="PROSITE" id="PS50118"/>
    </source>
</evidence>
<evidence type="ECO:0000313" key="6">
    <source>
        <dbReference type="EMBL" id="PVZ99400.1"/>
    </source>
</evidence>
<name>A0A2U1J2V9_SMIAN</name>
<keyword evidence="7" id="KW-1185">Reference proteome</keyword>
<keyword evidence="2" id="KW-0539">Nucleus</keyword>
<evidence type="ECO:0000256" key="2">
    <source>
        <dbReference type="PROSITE-ProRule" id="PRU00267"/>
    </source>
</evidence>
<dbReference type="SUPFAM" id="SSF47095">
    <property type="entry name" value="HMG-box"/>
    <property type="match status" value="1"/>
</dbReference>
<feature type="region of interest" description="Disordered" evidence="3">
    <location>
        <begin position="262"/>
        <end position="287"/>
    </location>
</feature>
<gene>
    <name evidence="6" type="ORF">BB558_004587</name>
    <name evidence="5" type="ORF">BB558_006449</name>
</gene>
<dbReference type="EMBL" id="MBFU01000437">
    <property type="protein sequence ID" value="PVZ99400.1"/>
    <property type="molecule type" value="Genomic_DNA"/>
</dbReference>
<protein>
    <recommendedName>
        <fullName evidence="4">HMG box domain-containing protein</fullName>
    </recommendedName>
</protein>
<dbReference type="PROSITE" id="PS50118">
    <property type="entry name" value="HMG_BOX_2"/>
    <property type="match status" value="1"/>
</dbReference>